<evidence type="ECO:0000313" key="10">
    <source>
        <dbReference type="EMBL" id="KAK3602611.1"/>
    </source>
</evidence>
<dbReference type="InterPro" id="IPR000276">
    <property type="entry name" value="GPCR_Rhodpsn"/>
</dbReference>
<sequence length="267" mass="30615">MSYTASIIILTVIAVERYIAINHPLRARHFLTRTKLKAVQAIIWIVSAAYNTPYLFVFDTFSYNGVNFYCYPSSMEIIKGLTLSNIIMWYLIPLVVMGFIYFRIASTLWRTTAMESIRMNRRPDCNVDEANRIKAVNVLPINQASYKCEESQNSYAHVSHERLSSENEARYSNINDYDYSSESCSVRCDQLTICHGRRSSNRRCRSSGNGMNITQPALISVTPKGSDVESSRTALCVNNNDDSFRVRSRCRRTYLSSSKRVTRARRS</sequence>
<organism evidence="10 11">
    <name type="scientific">Potamilus streckersoni</name>
    <dbReference type="NCBI Taxonomy" id="2493646"/>
    <lineage>
        <taxon>Eukaryota</taxon>
        <taxon>Metazoa</taxon>
        <taxon>Spiralia</taxon>
        <taxon>Lophotrochozoa</taxon>
        <taxon>Mollusca</taxon>
        <taxon>Bivalvia</taxon>
        <taxon>Autobranchia</taxon>
        <taxon>Heteroconchia</taxon>
        <taxon>Palaeoheterodonta</taxon>
        <taxon>Unionida</taxon>
        <taxon>Unionoidea</taxon>
        <taxon>Unionidae</taxon>
        <taxon>Ambleminae</taxon>
        <taxon>Lampsilini</taxon>
        <taxon>Potamilus</taxon>
    </lineage>
</organism>
<comment type="subcellular location">
    <subcellularLocation>
        <location evidence="2">Membrane</location>
    </subcellularLocation>
</comment>
<dbReference type="GO" id="GO:0004997">
    <property type="term" value="F:thyrotropin-releasing hormone receptor activity"/>
    <property type="evidence" value="ECO:0007669"/>
    <property type="project" value="InterPro"/>
</dbReference>
<reference evidence="10" key="2">
    <citation type="journal article" date="2021" name="Genome Biol. Evol.">
        <title>Developing a high-quality reference genome for a parasitic bivalve with doubly uniparental inheritance (Bivalvia: Unionida).</title>
        <authorList>
            <person name="Smith C.H."/>
        </authorList>
    </citation>
    <scope>NUCLEOTIDE SEQUENCE</scope>
    <source>
        <strain evidence="10">CHS0354</strain>
        <tissue evidence="10">Mantle</tissue>
    </source>
</reference>
<comment type="caution">
    <text evidence="10">The sequence shown here is derived from an EMBL/GenBank/DDBJ whole genome shotgun (WGS) entry which is preliminary data.</text>
</comment>
<dbReference type="AlphaFoldDB" id="A0AAE0W5U2"/>
<name>A0AAE0W5U2_9BIVA</name>
<evidence type="ECO:0000256" key="7">
    <source>
        <dbReference type="ARBA" id="ARBA00032251"/>
    </source>
</evidence>
<gene>
    <name evidence="10" type="ORF">CHS0354_034337</name>
</gene>
<reference evidence="10" key="1">
    <citation type="journal article" date="2021" name="Genome Biol. Evol.">
        <title>A High-Quality Reference Genome for a Parasitic Bivalve with Doubly Uniparental Inheritance (Bivalvia: Unionida).</title>
        <authorList>
            <person name="Smith C.H."/>
        </authorList>
    </citation>
    <scope>NUCLEOTIDE SEQUENCE</scope>
    <source>
        <strain evidence="10">CHS0354</strain>
    </source>
</reference>
<evidence type="ECO:0000256" key="4">
    <source>
        <dbReference type="ARBA" id="ARBA00022692"/>
    </source>
</evidence>
<comment type="function">
    <text evidence="1">Receptor for thyrotropin-releasing hormone (TRH). Upon ligand binding, this G-protein-coupled receptor triggers activation of the phosphatidylinositol (IP3)-calcium-protein kinase C (PKC) pathway.</text>
</comment>
<dbReference type="EMBL" id="JAEAOA010002014">
    <property type="protein sequence ID" value="KAK3602611.1"/>
    <property type="molecule type" value="Genomic_DNA"/>
</dbReference>
<feature type="non-terminal residue" evidence="10">
    <location>
        <position position="267"/>
    </location>
</feature>
<keyword evidence="6 8" id="KW-0472">Membrane</keyword>
<evidence type="ECO:0000256" key="8">
    <source>
        <dbReference type="SAM" id="Phobius"/>
    </source>
</evidence>
<evidence type="ECO:0000256" key="1">
    <source>
        <dbReference type="ARBA" id="ARBA00004100"/>
    </source>
</evidence>
<proteinExistence type="predicted"/>
<evidence type="ECO:0000256" key="3">
    <source>
        <dbReference type="ARBA" id="ARBA00018873"/>
    </source>
</evidence>
<dbReference type="PROSITE" id="PS50262">
    <property type="entry name" value="G_PROTEIN_RECEP_F1_2"/>
    <property type="match status" value="1"/>
</dbReference>
<keyword evidence="5 8" id="KW-1133">Transmembrane helix</keyword>
<keyword evidence="11" id="KW-1185">Reference proteome</keyword>
<feature type="transmembrane region" description="Helical" evidence="8">
    <location>
        <begin position="37"/>
        <end position="57"/>
    </location>
</feature>
<evidence type="ECO:0000256" key="6">
    <source>
        <dbReference type="ARBA" id="ARBA00023136"/>
    </source>
</evidence>
<evidence type="ECO:0000256" key="5">
    <source>
        <dbReference type="ARBA" id="ARBA00022989"/>
    </source>
</evidence>
<dbReference type="SUPFAM" id="SSF81321">
    <property type="entry name" value="Family A G protein-coupled receptor-like"/>
    <property type="match status" value="1"/>
</dbReference>
<evidence type="ECO:0000256" key="2">
    <source>
        <dbReference type="ARBA" id="ARBA00004370"/>
    </source>
</evidence>
<keyword evidence="4 8" id="KW-0812">Transmembrane</keyword>
<feature type="transmembrane region" description="Helical" evidence="8">
    <location>
        <begin position="6"/>
        <end position="25"/>
    </location>
</feature>
<dbReference type="Gene3D" id="1.20.1070.10">
    <property type="entry name" value="Rhodopsin 7-helix transmembrane proteins"/>
    <property type="match status" value="1"/>
</dbReference>
<feature type="domain" description="G-protein coupled receptors family 1 profile" evidence="9">
    <location>
        <begin position="1"/>
        <end position="139"/>
    </location>
</feature>
<dbReference type="Proteomes" id="UP001195483">
    <property type="component" value="Unassembled WGS sequence"/>
</dbReference>
<accession>A0AAE0W5U2</accession>
<feature type="transmembrane region" description="Helical" evidence="8">
    <location>
        <begin position="77"/>
        <end position="102"/>
    </location>
</feature>
<reference evidence="10" key="3">
    <citation type="submission" date="2023-05" db="EMBL/GenBank/DDBJ databases">
        <authorList>
            <person name="Smith C.H."/>
        </authorList>
    </citation>
    <scope>NUCLEOTIDE SEQUENCE</scope>
    <source>
        <strain evidence="10">CHS0354</strain>
        <tissue evidence="10">Mantle</tissue>
    </source>
</reference>
<dbReference type="InterPro" id="IPR002120">
    <property type="entry name" value="TRH_rcpt_1"/>
</dbReference>
<dbReference type="Pfam" id="PF00001">
    <property type="entry name" value="7tm_1"/>
    <property type="match status" value="1"/>
</dbReference>
<dbReference type="PANTHER" id="PTHR46061:SF3">
    <property type="entry name" value="THYROTROPIN-RELEASING HORMONE RECEPTOR"/>
    <property type="match status" value="1"/>
</dbReference>
<dbReference type="PANTHER" id="PTHR46061">
    <property type="entry name" value="THYROTROPIN-RELEASING HORMONE RECEPTOR"/>
    <property type="match status" value="1"/>
</dbReference>
<dbReference type="PROSITE" id="PS00237">
    <property type="entry name" value="G_PROTEIN_RECEP_F1_1"/>
    <property type="match status" value="1"/>
</dbReference>
<dbReference type="GO" id="GO:0016020">
    <property type="term" value="C:membrane"/>
    <property type="evidence" value="ECO:0007669"/>
    <property type="project" value="UniProtKB-SubCell"/>
</dbReference>
<evidence type="ECO:0000313" key="11">
    <source>
        <dbReference type="Proteomes" id="UP001195483"/>
    </source>
</evidence>
<dbReference type="InterPro" id="IPR017452">
    <property type="entry name" value="GPCR_Rhodpsn_7TM"/>
</dbReference>
<evidence type="ECO:0000259" key="9">
    <source>
        <dbReference type="PROSITE" id="PS50262"/>
    </source>
</evidence>
<protein>
    <recommendedName>
        <fullName evidence="3">Thyrotropin-releasing hormone receptor</fullName>
    </recommendedName>
    <alternativeName>
        <fullName evidence="7">Thyroliberin receptor</fullName>
    </alternativeName>
</protein>